<dbReference type="PANTHER" id="PTHR21060:SF21">
    <property type="entry name" value="ACETATE KINASE"/>
    <property type="match status" value="1"/>
</dbReference>
<evidence type="ECO:0000256" key="5">
    <source>
        <dbReference type="ARBA" id="ARBA00022741"/>
    </source>
</evidence>
<feature type="active site" description="Proton donor/acceptor" evidence="9">
    <location>
        <position position="155"/>
    </location>
</feature>
<evidence type="ECO:0000256" key="8">
    <source>
        <dbReference type="ARBA" id="ARBA00022842"/>
    </source>
</evidence>
<dbReference type="EMBL" id="LNXU01000019">
    <property type="protein sequence ID" value="KTC73190.1"/>
    <property type="molecule type" value="Genomic_DNA"/>
</dbReference>
<dbReference type="HAMAP" id="MF_00020">
    <property type="entry name" value="Acetate_kinase"/>
    <property type="match status" value="1"/>
</dbReference>
<dbReference type="NCBIfam" id="TIGR00016">
    <property type="entry name" value="ackA"/>
    <property type="match status" value="1"/>
</dbReference>
<comment type="subunit">
    <text evidence="9">Homodimer.</text>
</comment>
<name>A0A0W0RQ50_LEGBO</name>
<feature type="binding site" evidence="9">
    <location>
        <position position="20"/>
    </location>
    <ligand>
        <name>ATP</name>
        <dbReference type="ChEBI" id="CHEBI:30616"/>
    </ligand>
</feature>
<dbReference type="Proteomes" id="UP000054695">
    <property type="component" value="Unassembled WGS sequence"/>
</dbReference>
<dbReference type="UniPathway" id="UPA00340">
    <property type="reaction ID" value="UER00458"/>
</dbReference>
<accession>A0A0W0RQ50</accession>
<dbReference type="InterPro" id="IPR043129">
    <property type="entry name" value="ATPase_NBD"/>
</dbReference>
<evidence type="ECO:0000256" key="3">
    <source>
        <dbReference type="ARBA" id="ARBA00022679"/>
    </source>
</evidence>
<evidence type="ECO:0000256" key="9">
    <source>
        <dbReference type="HAMAP-Rule" id="MF_00020"/>
    </source>
</evidence>
<reference evidence="11 12" key="1">
    <citation type="submission" date="2015-11" db="EMBL/GenBank/DDBJ databases">
        <title>Genomic analysis of 38 Legionella species identifies large and diverse effector repertoires.</title>
        <authorList>
            <person name="Burstein D."/>
            <person name="Amaro F."/>
            <person name="Zusman T."/>
            <person name="Lifshitz Z."/>
            <person name="Cohen O."/>
            <person name="Gilbert J.A."/>
            <person name="Pupko T."/>
            <person name="Shuman H.A."/>
            <person name="Segal G."/>
        </authorList>
    </citation>
    <scope>NUCLEOTIDE SEQUENCE [LARGE SCALE GENOMIC DNA]</scope>
    <source>
        <strain evidence="11 12">WIGA</strain>
    </source>
</reference>
<comment type="similarity">
    <text evidence="1 9 10">Belongs to the acetokinase family.</text>
</comment>
<feature type="binding site" evidence="9">
    <location>
        <begin position="213"/>
        <end position="217"/>
    </location>
    <ligand>
        <name>ATP</name>
        <dbReference type="ChEBI" id="CHEBI:30616"/>
    </ligand>
</feature>
<evidence type="ECO:0000256" key="1">
    <source>
        <dbReference type="ARBA" id="ARBA00008748"/>
    </source>
</evidence>
<feature type="site" description="Transition state stabilizer" evidence="9">
    <location>
        <position position="186"/>
    </location>
</feature>
<evidence type="ECO:0000256" key="4">
    <source>
        <dbReference type="ARBA" id="ARBA00022723"/>
    </source>
</evidence>
<feature type="binding site" evidence="9">
    <location>
        <position position="364"/>
    </location>
    <ligand>
        <name>Mg(2+)</name>
        <dbReference type="ChEBI" id="CHEBI:18420"/>
    </ligand>
</feature>
<evidence type="ECO:0000256" key="2">
    <source>
        <dbReference type="ARBA" id="ARBA00022490"/>
    </source>
</evidence>
<dbReference type="GO" id="GO:0000287">
    <property type="term" value="F:magnesium ion binding"/>
    <property type="evidence" value="ECO:0007669"/>
    <property type="project" value="UniProtKB-UniRule"/>
</dbReference>
<dbReference type="SUPFAM" id="SSF53067">
    <property type="entry name" value="Actin-like ATPase domain"/>
    <property type="match status" value="2"/>
</dbReference>
<keyword evidence="5 9" id="KW-0547">Nucleotide-binding</keyword>
<dbReference type="GO" id="GO:0005829">
    <property type="term" value="C:cytosol"/>
    <property type="evidence" value="ECO:0007669"/>
    <property type="project" value="TreeGrafter"/>
</dbReference>
<dbReference type="GO" id="GO:0006085">
    <property type="term" value="P:acetyl-CoA biosynthetic process"/>
    <property type="evidence" value="ECO:0007669"/>
    <property type="project" value="UniProtKB-UniRule"/>
</dbReference>
<dbReference type="InterPro" id="IPR004372">
    <property type="entry name" value="Ac/propionate_kinase"/>
</dbReference>
<dbReference type="OrthoDB" id="9802453at2"/>
<dbReference type="GO" id="GO:0006083">
    <property type="term" value="P:acetate metabolic process"/>
    <property type="evidence" value="ECO:0007669"/>
    <property type="project" value="TreeGrafter"/>
</dbReference>
<evidence type="ECO:0000256" key="10">
    <source>
        <dbReference type="RuleBase" id="RU003835"/>
    </source>
</evidence>
<keyword evidence="8 9" id="KW-0460">Magnesium</keyword>
<keyword evidence="6 9" id="KW-0418">Kinase</keyword>
<dbReference type="GO" id="GO:0005524">
    <property type="term" value="F:ATP binding"/>
    <property type="evidence" value="ECO:0007669"/>
    <property type="project" value="UniProtKB-KW"/>
</dbReference>
<feature type="binding site" evidence="9">
    <location>
        <begin position="288"/>
        <end position="290"/>
    </location>
    <ligand>
        <name>ATP</name>
        <dbReference type="ChEBI" id="CHEBI:30616"/>
    </ligand>
</feature>
<dbReference type="AlphaFoldDB" id="A0A0W0RQ50"/>
<keyword evidence="3 9" id="KW-0808">Transferase</keyword>
<comment type="catalytic activity">
    <reaction evidence="9">
        <text>acetate + ATP = acetyl phosphate + ADP</text>
        <dbReference type="Rhea" id="RHEA:11352"/>
        <dbReference type="ChEBI" id="CHEBI:22191"/>
        <dbReference type="ChEBI" id="CHEBI:30089"/>
        <dbReference type="ChEBI" id="CHEBI:30616"/>
        <dbReference type="ChEBI" id="CHEBI:456216"/>
        <dbReference type="EC" id="2.7.2.1"/>
    </reaction>
</comment>
<comment type="function">
    <text evidence="9">Catalyzes the formation of acetyl phosphate from acetate and ATP. Can also catalyze the reverse reaction.</text>
</comment>
<feature type="binding site" evidence="9">
    <location>
        <position position="98"/>
    </location>
    <ligand>
        <name>substrate</name>
    </ligand>
</feature>
<protein>
    <recommendedName>
        <fullName evidence="9">Acetate kinase</fullName>
        <ecNumber evidence="9">2.7.2.1</ecNumber>
    </recommendedName>
    <alternativeName>
        <fullName evidence="9">Acetokinase</fullName>
    </alternativeName>
</protein>
<keyword evidence="7 9" id="KW-0067">ATP-binding</keyword>
<evidence type="ECO:0000256" key="6">
    <source>
        <dbReference type="ARBA" id="ARBA00022777"/>
    </source>
</evidence>
<dbReference type="PATRIC" id="fig|447.4.peg.1951"/>
<dbReference type="GO" id="GO:0008776">
    <property type="term" value="F:acetate kinase activity"/>
    <property type="evidence" value="ECO:0007669"/>
    <property type="project" value="UniProtKB-UniRule"/>
</dbReference>
<dbReference type="EC" id="2.7.2.1" evidence="9"/>
<proteinExistence type="inferred from homology"/>
<comment type="pathway">
    <text evidence="9">Metabolic intermediate biosynthesis; acetyl-CoA biosynthesis; acetyl-CoA from acetate: step 1/2.</text>
</comment>
<evidence type="ECO:0000256" key="7">
    <source>
        <dbReference type="ARBA" id="ARBA00022840"/>
    </source>
</evidence>
<feature type="binding site" evidence="9">
    <location>
        <position position="13"/>
    </location>
    <ligand>
        <name>Mg(2+)</name>
        <dbReference type="ChEBI" id="CHEBI:18420"/>
    </ligand>
</feature>
<dbReference type="Gene3D" id="3.30.420.40">
    <property type="match status" value="2"/>
</dbReference>
<dbReference type="RefSeq" id="WP_058459481.1">
    <property type="nucleotide sequence ID" value="NZ_CAAAIY010000022.1"/>
</dbReference>
<keyword evidence="2 9" id="KW-0963">Cytoplasm</keyword>
<dbReference type="PANTHER" id="PTHR21060">
    <property type="entry name" value="ACETATE KINASE"/>
    <property type="match status" value="1"/>
</dbReference>
<comment type="caution">
    <text evidence="11">The sequence shown here is derived from an EMBL/GenBank/DDBJ whole genome shotgun (WGS) entry which is preliminary data.</text>
</comment>
<comment type="cofactor">
    <cofactor evidence="9">
        <name>Mg(2+)</name>
        <dbReference type="ChEBI" id="CHEBI:18420"/>
    </cofactor>
    <cofactor evidence="9">
        <name>Mn(2+)</name>
        <dbReference type="ChEBI" id="CHEBI:29035"/>
    </cofactor>
    <text evidence="9">Mg(2+). Can also accept Mn(2+).</text>
</comment>
<dbReference type="STRING" id="447.Lboz_1836"/>
<dbReference type="InterPro" id="IPR023865">
    <property type="entry name" value="Aliphatic_acid_kinase_CS"/>
</dbReference>
<keyword evidence="4 9" id="KW-0479">Metal-binding</keyword>
<dbReference type="Pfam" id="PF00871">
    <property type="entry name" value="Acetate_kinase"/>
    <property type="match status" value="1"/>
</dbReference>
<comment type="subcellular location">
    <subcellularLocation>
        <location evidence="9">Cytoplasm</location>
    </subcellularLocation>
</comment>
<feature type="site" description="Transition state stabilizer" evidence="9">
    <location>
        <position position="246"/>
    </location>
</feature>
<evidence type="ECO:0000313" key="12">
    <source>
        <dbReference type="Proteomes" id="UP000054695"/>
    </source>
</evidence>
<dbReference type="InterPro" id="IPR000890">
    <property type="entry name" value="Aliphatic_acid_kin_short-chain"/>
</dbReference>
<evidence type="ECO:0000313" key="11">
    <source>
        <dbReference type="EMBL" id="KTC73190.1"/>
    </source>
</evidence>
<gene>
    <name evidence="11" type="primary">ack</name>
    <name evidence="9" type="synonym">ackA</name>
    <name evidence="11" type="ORF">Lboz_1836</name>
</gene>
<sequence length="384" mass="42986">MTNKIKNSILVINTGSSSVKFQVYSRKPSLELMVHGKISDLGGSPLFSAVNERQEFAVNQAEKIELPADYDHEKALHFILHWIEAKNQHWQVDTVTHRIVHGGTRFTSSVIITSEVMSYLRGLCPLAPLHQPHNLIAIDMFSTLKPDLMQIACFDTAFHANHDPLFTEYALPQTIRDKGIRRYGFHGLSYEWIAHFLRRHEPDLARGRIIAAHLGNGASLCAMHNGISMDTTMGMTALDGLPMGTRCGAIDPGAVIYMIRALNLSPDEAEAILYNQSGLFGLSDWTHDVRLLQESNTPKARFALDFFCMRTAQLIGMMAVALGGVDGIVFTGGIGENSSFIRDRIVCHLEFLRPFKVHVIKANEERMMAMHTVSALENHKEKHR</sequence>
<keyword evidence="12" id="KW-1185">Reference proteome</keyword>
<dbReference type="PROSITE" id="PS01076">
    <property type="entry name" value="ACETATE_KINASE_2"/>
    <property type="match status" value="1"/>
</dbReference>
<feature type="binding site" evidence="9">
    <location>
        <begin position="333"/>
        <end position="337"/>
    </location>
    <ligand>
        <name>ATP</name>
        <dbReference type="ChEBI" id="CHEBI:30616"/>
    </ligand>
</feature>
<organism evidence="11 12">
    <name type="scientific">Legionella bozemanae</name>
    <name type="common">Fluoribacter bozemanae</name>
    <dbReference type="NCBI Taxonomy" id="447"/>
    <lineage>
        <taxon>Bacteria</taxon>
        <taxon>Pseudomonadati</taxon>
        <taxon>Pseudomonadota</taxon>
        <taxon>Gammaproteobacteria</taxon>
        <taxon>Legionellales</taxon>
        <taxon>Legionellaceae</taxon>
        <taxon>Legionella</taxon>
    </lineage>
</organism>
<dbReference type="PROSITE" id="PS01075">
    <property type="entry name" value="ACETATE_KINASE_1"/>
    <property type="match status" value="1"/>
</dbReference>
<dbReference type="PRINTS" id="PR00471">
    <property type="entry name" value="ACETATEKNASE"/>
</dbReference>
<dbReference type="PIRSF" id="PIRSF000722">
    <property type="entry name" value="Acetate_prop_kin"/>
    <property type="match status" value="1"/>
</dbReference>